<dbReference type="Gene3D" id="3.40.50.2300">
    <property type="match status" value="1"/>
</dbReference>
<reference evidence="18 19" key="1">
    <citation type="submission" date="2011-06" db="EMBL/GenBank/DDBJ databases">
        <title>The draft genome of Thiorhodococcus drewsii AZ1.</title>
        <authorList>
            <consortium name="US DOE Joint Genome Institute (JGI-PGF)"/>
            <person name="Lucas S."/>
            <person name="Han J."/>
            <person name="Lapidus A."/>
            <person name="Cheng J.-F."/>
            <person name="Goodwin L."/>
            <person name="Pitluck S."/>
            <person name="Peters L."/>
            <person name="Land M.L."/>
            <person name="Hauser L."/>
            <person name="Vogl K."/>
            <person name="Liu Z."/>
            <person name="Imhoff J."/>
            <person name="Thiel V."/>
            <person name="Frigaard N.-U."/>
            <person name="Bryant D.A."/>
            <person name="Woyke T.J."/>
        </authorList>
    </citation>
    <scope>NUCLEOTIDE SEQUENCE [LARGE SCALE GENOMIC DNA]</scope>
    <source>
        <strain evidence="18 19">AZ1</strain>
    </source>
</reference>
<dbReference type="CDD" id="cd00130">
    <property type="entry name" value="PAS"/>
    <property type="match status" value="2"/>
</dbReference>
<dbReference type="Pfam" id="PF08448">
    <property type="entry name" value="PAS_4"/>
    <property type="match status" value="1"/>
</dbReference>
<dbReference type="InterPro" id="IPR013655">
    <property type="entry name" value="PAS_fold_3"/>
</dbReference>
<dbReference type="GO" id="GO:0016020">
    <property type="term" value="C:membrane"/>
    <property type="evidence" value="ECO:0007669"/>
    <property type="project" value="UniProtKB-SubCell"/>
</dbReference>
<keyword evidence="8" id="KW-0067">ATP-binding</keyword>
<organism evidence="18 19">
    <name type="scientific">Thiorhodococcus drewsii AZ1</name>
    <dbReference type="NCBI Taxonomy" id="765913"/>
    <lineage>
        <taxon>Bacteria</taxon>
        <taxon>Pseudomonadati</taxon>
        <taxon>Pseudomonadota</taxon>
        <taxon>Gammaproteobacteria</taxon>
        <taxon>Chromatiales</taxon>
        <taxon>Chromatiaceae</taxon>
        <taxon>Thiorhodococcus</taxon>
    </lineage>
</organism>
<dbReference type="EC" id="2.7.13.3" evidence="3"/>
<dbReference type="Pfam" id="PF08447">
    <property type="entry name" value="PAS_3"/>
    <property type="match status" value="1"/>
</dbReference>
<feature type="domain" description="HAMP" evidence="17">
    <location>
        <begin position="207"/>
        <end position="261"/>
    </location>
</feature>
<dbReference type="PROSITE" id="PS50113">
    <property type="entry name" value="PAC"/>
    <property type="match status" value="2"/>
</dbReference>
<feature type="modified residue" description="4-aspartylphosphate" evidence="12">
    <location>
        <position position="964"/>
    </location>
</feature>
<dbReference type="PATRIC" id="fig|765913.3.peg.3692"/>
<dbReference type="NCBIfam" id="TIGR00229">
    <property type="entry name" value="sensory_box"/>
    <property type="match status" value="1"/>
</dbReference>
<dbReference type="Gene3D" id="6.10.340.10">
    <property type="match status" value="1"/>
</dbReference>
<proteinExistence type="predicted"/>
<dbReference type="OrthoDB" id="9810730at2"/>
<name>G2E5R2_9GAMM</name>
<dbReference type="GO" id="GO:0000155">
    <property type="term" value="F:phosphorelay sensor kinase activity"/>
    <property type="evidence" value="ECO:0007669"/>
    <property type="project" value="InterPro"/>
</dbReference>
<dbReference type="SMART" id="SM00448">
    <property type="entry name" value="REC"/>
    <property type="match status" value="1"/>
</dbReference>
<evidence type="ECO:0000256" key="1">
    <source>
        <dbReference type="ARBA" id="ARBA00000085"/>
    </source>
</evidence>
<keyword evidence="13" id="KW-0812">Transmembrane</keyword>
<evidence type="ECO:0000256" key="5">
    <source>
        <dbReference type="ARBA" id="ARBA00022679"/>
    </source>
</evidence>
<keyword evidence="13" id="KW-1133">Transmembrane helix</keyword>
<keyword evidence="19" id="KW-1185">Reference proteome</keyword>
<dbReference type="InterPro" id="IPR036890">
    <property type="entry name" value="HATPase_C_sf"/>
</dbReference>
<dbReference type="STRING" id="765913.ThidrDRAFT_3625"/>
<dbReference type="FunFam" id="3.30.565.10:FF:000010">
    <property type="entry name" value="Sensor histidine kinase RcsC"/>
    <property type="match status" value="1"/>
</dbReference>
<evidence type="ECO:0000256" key="8">
    <source>
        <dbReference type="ARBA" id="ARBA00022840"/>
    </source>
</evidence>
<evidence type="ECO:0000256" key="12">
    <source>
        <dbReference type="PROSITE-ProRule" id="PRU00169"/>
    </source>
</evidence>
<sequence length="1104" mass="123561">MRPRFSIFSKMLITPVIAVMLFTAFLGYTYLHLQQSRQQSLEIQRRLFPVMQLANENRILLDAVAKTFEDAVGAREPAWLENATVTRETIEQNLARLRVLLPNEPRFLSGQMRQDFARYFDSGMELSRLLIRDLDKIEQIEHLTLVMTGARGVVRASFSDFADEQQAKLLGVFERTAARSQTLLVSGILLGGLSIALMLYVSITLSLATKRSIKGLLRSLTEIAEGKPDFTRRLVQQSEDELGELVRRFNRFTDKLEADHNALIAAKQKAEHAIEVLGETQRIAGLGSWELDVSSQRFRWSEEVFRIAGRDGASEPPSLEGYIECLHPEDRARFRDRIQGAIAGDAYEMELRHLKPGGDYNYAFARARPVFSGKRVVKVQGTVQDLTRLKRAEQAMRNSEHQLRLVTDTSPAHIAYVALDTLQYLFVNRRFELTFGRRREQIVGRHVREIIGEAAFAYAEPFIAEVRQGRQASYVNTFERNGETRWINVHYVPDFDEEGAVRAIVVMSHDITDLKNAEARLRQSEERFRGLFENMIEGVALHEMVHGEDGAAIDYRILDVNPMYETHTGYACANVIGRLASEVYGSRPPPLLDVYSQVVESGEPTGLELYFEPAHKHFHVSAFSPSPGQFATVFENITDRKQKEEELSLAKEAAEAASRAKSEFLANMSHEIRTPLNAVIGFAELLERTEVDAQQKSYLESIESGGRTLLRLIDDILDLSKVEAGKLRLQPEPMLIRRMFEDVCSIFEPKARVNGLSIRLDIAGEVPSCVLLDEMRMRQVLFNLVGNAIKFTHRGSIAIAVRGEGVERDPSRIRLRIEIRDTGIGIPEHQRQTIFGSFEQQEGQSNRRYGGTGLGLTISRKLVEMMGGEIGLESEMGVGSIFAIVLERVQVVEPCALVFAQPAGVTEVVEFESARVMVVDDIDSNRQLIREMLQDLGLTVVEASNGEQALDLCRSDPPDLILMDILMPGMDGYQVGESLRSMPETSGIPIVAVTASVALSGRLEGIAPLDGMLTKPVNAVELVAELRRFLPIRSVVRSSATNLLGPMVGLERDCDDAVRVEIKGRILPLVRRTMKSGLFDDAQAVADVMREIGLGRVINSSIVP</sequence>
<feature type="domain" description="PAC" evidence="16">
    <location>
        <begin position="347"/>
        <end position="398"/>
    </location>
</feature>
<evidence type="ECO:0000259" key="17">
    <source>
        <dbReference type="PROSITE" id="PS50885"/>
    </source>
</evidence>
<dbReference type="SUPFAM" id="SSF55874">
    <property type="entry name" value="ATPase domain of HSP90 chaperone/DNA topoisomerase II/histidine kinase"/>
    <property type="match status" value="1"/>
</dbReference>
<protein>
    <recommendedName>
        <fullName evidence="3">histidine kinase</fullName>
        <ecNumber evidence="3">2.7.13.3</ecNumber>
    </recommendedName>
</protein>
<dbReference type="SMART" id="SM00388">
    <property type="entry name" value="HisKA"/>
    <property type="match status" value="1"/>
</dbReference>
<feature type="transmembrane region" description="Helical" evidence="13">
    <location>
        <begin position="12"/>
        <end position="31"/>
    </location>
</feature>
<accession>G2E5R2</accession>
<evidence type="ECO:0000256" key="7">
    <source>
        <dbReference type="ARBA" id="ARBA00022777"/>
    </source>
</evidence>
<dbReference type="Pfam" id="PF00072">
    <property type="entry name" value="Response_reg"/>
    <property type="match status" value="1"/>
</dbReference>
<evidence type="ECO:0000313" key="19">
    <source>
        <dbReference type="Proteomes" id="UP000004200"/>
    </source>
</evidence>
<comment type="catalytic activity">
    <reaction evidence="1">
        <text>ATP + protein L-histidine = ADP + protein N-phospho-L-histidine.</text>
        <dbReference type="EC" id="2.7.13.3"/>
    </reaction>
</comment>
<comment type="caution">
    <text evidence="18">The sequence shown here is derived from an EMBL/GenBank/DDBJ whole genome shotgun (WGS) entry which is preliminary data.</text>
</comment>
<dbReference type="PRINTS" id="PR00344">
    <property type="entry name" value="BCTRLSENSOR"/>
</dbReference>
<evidence type="ECO:0000256" key="6">
    <source>
        <dbReference type="ARBA" id="ARBA00022741"/>
    </source>
</evidence>
<keyword evidence="9" id="KW-0902">Two-component regulatory system</keyword>
<dbReference type="Pfam" id="PF02518">
    <property type="entry name" value="HATPase_c"/>
    <property type="match status" value="1"/>
</dbReference>
<evidence type="ECO:0000256" key="11">
    <source>
        <dbReference type="ARBA" id="ARBA00023306"/>
    </source>
</evidence>
<evidence type="ECO:0000256" key="9">
    <source>
        <dbReference type="ARBA" id="ARBA00023012"/>
    </source>
</evidence>
<dbReference type="SUPFAM" id="SSF52172">
    <property type="entry name" value="CheY-like"/>
    <property type="match status" value="1"/>
</dbReference>
<evidence type="ECO:0000256" key="3">
    <source>
        <dbReference type="ARBA" id="ARBA00012438"/>
    </source>
</evidence>
<gene>
    <name evidence="18" type="ORF">ThidrDRAFT_3625</name>
</gene>
<dbReference type="InterPro" id="IPR003660">
    <property type="entry name" value="HAMP_dom"/>
</dbReference>
<dbReference type="InterPro" id="IPR004358">
    <property type="entry name" value="Sig_transdc_His_kin-like_C"/>
</dbReference>
<dbReference type="SMART" id="SM00387">
    <property type="entry name" value="HATPase_c"/>
    <property type="match status" value="1"/>
</dbReference>
<dbReference type="RefSeq" id="WP_007042338.1">
    <property type="nucleotide sequence ID" value="NZ_AFWT01000034.1"/>
</dbReference>
<dbReference type="FunFam" id="1.10.287.130:FF:000038">
    <property type="entry name" value="Sensory transduction histidine kinase"/>
    <property type="match status" value="1"/>
</dbReference>
<dbReference type="SUPFAM" id="SSF47384">
    <property type="entry name" value="Homodimeric domain of signal transducing histidine kinase"/>
    <property type="match status" value="1"/>
</dbReference>
<dbReference type="Pfam" id="PF00512">
    <property type="entry name" value="HisKA"/>
    <property type="match status" value="1"/>
</dbReference>
<dbReference type="PROSITE" id="PS50885">
    <property type="entry name" value="HAMP"/>
    <property type="match status" value="1"/>
</dbReference>
<dbReference type="PANTHER" id="PTHR43047">
    <property type="entry name" value="TWO-COMPONENT HISTIDINE PROTEIN KINASE"/>
    <property type="match status" value="1"/>
</dbReference>
<dbReference type="SMART" id="SM00091">
    <property type="entry name" value="PAS"/>
    <property type="match status" value="3"/>
</dbReference>
<keyword evidence="10 13" id="KW-0472">Membrane</keyword>
<dbReference type="CDD" id="cd00082">
    <property type="entry name" value="HisKA"/>
    <property type="match status" value="1"/>
</dbReference>
<dbReference type="Proteomes" id="UP000004200">
    <property type="component" value="Unassembled WGS sequence"/>
</dbReference>
<dbReference type="Pfam" id="PF00672">
    <property type="entry name" value="HAMP"/>
    <property type="match status" value="1"/>
</dbReference>
<dbReference type="GO" id="GO:0005524">
    <property type="term" value="F:ATP binding"/>
    <property type="evidence" value="ECO:0007669"/>
    <property type="project" value="UniProtKB-KW"/>
</dbReference>
<keyword evidence="4 12" id="KW-0597">Phosphoprotein</keyword>
<dbReference type="EMBL" id="AFWT01000034">
    <property type="protein sequence ID" value="EGV28557.1"/>
    <property type="molecule type" value="Genomic_DNA"/>
</dbReference>
<dbReference type="SMART" id="SM00086">
    <property type="entry name" value="PAC"/>
    <property type="match status" value="2"/>
</dbReference>
<dbReference type="AlphaFoldDB" id="G2E5R2"/>
<dbReference type="Gene3D" id="3.30.450.20">
    <property type="entry name" value="PAS domain"/>
    <property type="match status" value="3"/>
</dbReference>
<dbReference type="InterPro" id="IPR001789">
    <property type="entry name" value="Sig_transdc_resp-reg_receiver"/>
</dbReference>
<feature type="domain" description="Response regulatory" evidence="15">
    <location>
        <begin position="915"/>
        <end position="1030"/>
    </location>
</feature>
<evidence type="ECO:0000256" key="4">
    <source>
        <dbReference type="ARBA" id="ARBA00022553"/>
    </source>
</evidence>
<evidence type="ECO:0000259" key="15">
    <source>
        <dbReference type="PROSITE" id="PS50110"/>
    </source>
</evidence>
<dbReference type="Gene3D" id="1.10.287.130">
    <property type="match status" value="1"/>
</dbReference>
<dbReference type="InterPro" id="IPR003594">
    <property type="entry name" value="HATPase_dom"/>
</dbReference>
<dbReference type="eggNOG" id="COG5002">
    <property type="taxonomic scope" value="Bacteria"/>
</dbReference>
<dbReference type="InterPro" id="IPR000014">
    <property type="entry name" value="PAS"/>
</dbReference>
<keyword evidence="6" id="KW-0547">Nucleotide-binding</keyword>
<dbReference type="CDD" id="cd16922">
    <property type="entry name" value="HATPase_EvgS-ArcB-TorS-like"/>
    <property type="match status" value="1"/>
</dbReference>
<dbReference type="InterPro" id="IPR013656">
    <property type="entry name" value="PAS_4"/>
</dbReference>
<dbReference type="PROSITE" id="PS50110">
    <property type="entry name" value="RESPONSE_REGULATORY"/>
    <property type="match status" value="1"/>
</dbReference>
<dbReference type="Gene3D" id="3.30.565.10">
    <property type="entry name" value="Histidine kinase-like ATPase, C-terminal domain"/>
    <property type="match status" value="1"/>
</dbReference>
<dbReference type="PROSITE" id="PS50109">
    <property type="entry name" value="HIS_KIN"/>
    <property type="match status" value="1"/>
</dbReference>
<dbReference type="InterPro" id="IPR003661">
    <property type="entry name" value="HisK_dim/P_dom"/>
</dbReference>
<keyword evidence="5" id="KW-0808">Transferase</keyword>
<feature type="domain" description="Histidine kinase" evidence="14">
    <location>
        <begin position="667"/>
        <end position="890"/>
    </location>
</feature>
<dbReference type="InterPro" id="IPR035965">
    <property type="entry name" value="PAS-like_dom_sf"/>
</dbReference>
<dbReference type="SUPFAM" id="SSF55785">
    <property type="entry name" value="PYP-like sensor domain (PAS domain)"/>
    <property type="match status" value="3"/>
</dbReference>
<dbReference type="InterPro" id="IPR005467">
    <property type="entry name" value="His_kinase_dom"/>
</dbReference>
<evidence type="ECO:0000313" key="18">
    <source>
        <dbReference type="EMBL" id="EGV28557.1"/>
    </source>
</evidence>
<comment type="subcellular location">
    <subcellularLocation>
        <location evidence="2">Membrane</location>
    </subcellularLocation>
</comment>
<evidence type="ECO:0000259" key="16">
    <source>
        <dbReference type="PROSITE" id="PS50113"/>
    </source>
</evidence>
<dbReference type="InterPro" id="IPR011006">
    <property type="entry name" value="CheY-like_superfamily"/>
</dbReference>
<evidence type="ECO:0000256" key="13">
    <source>
        <dbReference type="SAM" id="Phobius"/>
    </source>
</evidence>
<evidence type="ECO:0000256" key="10">
    <source>
        <dbReference type="ARBA" id="ARBA00023136"/>
    </source>
</evidence>
<feature type="transmembrane region" description="Helical" evidence="13">
    <location>
        <begin position="183"/>
        <end position="203"/>
    </location>
</feature>
<keyword evidence="11" id="KW-0131">Cell cycle</keyword>
<dbReference type="InterPro" id="IPR036097">
    <property type="entry name" value="HisK_dim/P_sf"/>
</dbReference>
<dbReference type="Pfam" id="PF13188">
    <property type="entry name" value="PAS_8"/>
    <property type="match status" value="1"/>
</dbReference>
<keyword evidence="7 18" id="KW-0418">Kinase</keyword>
<evidence type="ECO:0000259" key="14">
    <source>
        <dbReference type="PROSITE" id="PS50109"/>
    </source>
</evidence>
<dbReference type="InterPro" id="IPR001610">
    <property type="entry name" value="PAC"/>
</dbReference>
<evidence type="ECO:0000256" key="2">
    <source>
        <dbReference type="ARBA" id="ARBA00004370"/>
    </source>
</evidence>
<dbReference type="InterPro" id="IPR000700">
    <property type="entry name" value="PAS-assoc_C"/>
</dbReference>
<feature type="domain" description="PAC" evidence="16">
    <location>
        <begin position="468"/>
        <end position="523"/>
    </location>
</feature>
<dbReference type="CDD" id="cd06225">
    <property type="entry name" value="HAMP"/>
    <property type="match status" value="1"/>
</dbReference>